<evidence type="ECO:0000256" key="1">
    <source>
        <dbReference type="SAM" id="MobiDB-lite"/>
    </source>
</evidence>
<protein>
    <submittedName>
        <fullName evidence="2">Uncharacterized protein</fullName>
    </submittedName>
</protein>
<evidence type="ECO:0000313" key="2">
    <source>
        <dbReference type="EMBL" id="MBZ3871933.1"/>
    </source>
</evidence>
<proteinExistence type="predicted"/>
<feature type="compositionally biased region" description="Basic and acidic residues" evidence="1">
    <location>
        <begin position="19"/>
        <end position="54"/>
    </location>
</feature>
<dbReference type="AlphaFoldDB" id="A0AA41SQC4"/>
<sequence length="79" mass="9152">MGRSSSSLPGQAHPWYRGLDLESRREEEPGRKSLAKVEQEREVESQAGKDSKSEEDSEEDSEKEMEEKKTRQRKTTRRG</sequence>
<dbReference type="EMBL" id="JAATJV010179287">
    <property type="protein sequence ID" value="MBZ3871933.1"/>
    <property type="molecule type" value="Genomic_DNA"/>
</dbReference>
<name>A0AA41SQC4_SCICA</name>
<gene>
    <name evidence="2" type="ORF">SUZIE_115415</name>
</gene>
<reference evidence="2" key="1">
    <citation type="submission" date="2020-03" db="EMBL/GenBank/DDBJ databases">
        <title>Studies in the Genomics of Life Span.</title>
        <authorList>
            <person name="Glass D."/>
        </authorList>
    </citation>
    <scope>NUCLEOTIDE SEQUENCE</scope>
    <source>
        <strain evidence="2">SUZIE</strain>
        <tissue evidence="2">Muscle</tissue>
    </source>
</reference>
<dbReference type="Proteomes" id="UP001166674">
    <property type="component" value="Unassembled WGS sequence"/>
</dbReference>
<feature type="region of interest" description="Disordered" evidence="1">
    <location>
        <begin position="1"/>
        <end position="79"/>
    </location>
</feature>
<comment type="caution">
    <text evidence="2">The sequence shown here is derived from an EMBL/GenBank/DDBJ whole genome shotgun (WGS) entry which is preliminary data.</text>
</comment>
<feature type="compositionally biased region" description="Acidic residues" evidence="1">
    <location>
        <begin position="55"/>
        <end position="64"/>
    </location>
</feature>
<feature type="compositionally biased region" description="Basic residues" evidence="1">
    <location>
        <begin position="70"/>
        <end position="79"/>
    </location>
</feature>
<accession>A0AA41SQC4</accession>
<organism evidence="2 3">
    <name type="scientific">Sciurus carolinensis</name>
    <name type="common">Eastern gray squirrel</name>
    <dbReference type="NCBI Taxonomy" id="30640"/>
    <lineage>
        <taxon>Eukaryota</taxon>
        <taxon>Metazoa</taxon>
        <taxon>Chordata</taxon>
        <taxon>Craniata</taxon>
        <taxon>Vertebrata</taxon>
        <taxon>Euteleostomi</taxon>
        <taxon>Mammalia</taxon>
        <taxon>Eutheria</taxon>
        <taxon>Euarchontoglires</taxon>
        <taxon>Glires</taxon>
        <taxon>Rodentia</taxon>
        <taxon>Sciuromorpha</taxon>
        <taxon>Sciuridae</taxon>
        <taxon>Sciurinae</taxon>
        <taxon>Sciurini</taxon>
        <taxon>Sciurus</taxon>
    </lineage>
</organism>
<keyword evidence="3" id="KW-1185">Reference proteome</keyword>
<evidence type="ECO:0000313" key="3">
    <source>
        <dbReference type="Proteomes" id="UP001166674"/>
    </source>
</evidence>